<reference evidence="2 3" key="1">
    <citation type="submission" date="2024-04" db="EMBL/GenBank/DDBJ databases">
        <authorList>
            <person name="Fracassetti M."/>
        </authorList>
    </citation>
    <scope>NUCLEOTIDE SEQUENCE [LARGE SCALE GENOMIC DNA]</scope>
</reference>
<evidence type="ECO:0000256" key="1">
    <source>
        <dbReference type="SAM" id="MobiDB-lite"/>
    </source>
</evidence>
<protein>
    <submittedName>
        <fullName evidence="2">Uncharacterized protein</fullName>
    </submittedName>
</protein>
<organism evidence="2 3">
    <name type="scientific">Linum trigynum</name>
    <dbReference type="NCBI Taxonomy" id="586398"/>
    <lineage>
        <taxon>Eukaryota</taxon>
        <taxon>Viridiplantae</taxon>
        <taxon>Streptophyta</taxon>
        <taxon>Embryophyta</taxon>
        <taxon>Tracheophyta</taxon>
        <taxon>Spermatophyta</taxon>
        <taxon>Magnoliopsida</taxon>
        <taxon>eudicotyledons</taxon>
        <taxon>Gunneridae</taxon>
        <taxon>Pentapetalae</taxon>
        <taxon>rosids</taxon>
        <taxon>fabids</taxon>
        <taxon>Malpighiales</taxon>
        <taxon>Linaceae</taxon>
        <taxon>Linum</taxon>
    </lineage>
</organism>
<feature type="region of interest" description="Disordered" evidence="1">
    <location>
        <begin position="105"/>
        <end position="127"/>
    </location>
</feature>
<gene>
    <name evidence="2" type="ORF">LTRI10_LOCUS52630</name>
</gene>
<feature type="compositionally biased region" description="Low complexity" evidence="1">
    <location>
        <begin position="105"/>
        <end position="119"/>
    </location>
</feature>
<dbReference type="EMBL" id="OZ034822">
    <property type="protein sequence ID" value="CAL1413392.1"/>
    <property type="molecule type" value="Genomic_DNA"/>
</dbReference>
<proteinExistence type="predicted"/>
<accession>A0AAV2GT03</accession>
<keyword evidence="3" id="KW-1185">Reference proteome</keyword>
<name>A0AAV2GT03_9ROSI</name>
<evidence type="ECO:0000313" key="3">
    <source>
        <dbReference type="Proteomes" id="UP001497516"/>
    </source>
</evidence>
<sequence length="147" mass="16244">MTLWKSLASLPSSFPFLSYSPSAAEIVESVEKSLAAPSLSLSTWTPSLRVHLPHLNRAPQSRPRHRCHHHQKALGRGQIWVDGGRGLNLERERPFVVGALDCWRGSSKSARGSRSSSSSTELEQDSPTMVMGWEAVISPSFPRVEIQ</sequence>
<dbReference type="AlphaFoldDB" id="A0AAV2GT03"/>
<dbReference type="Proteomes" id="UP001497516">
    <property type="component" value="Chromosome 9"/>
</dbReference>
<evidence type="ECO:0000313" key="2">
    <source>
        <dbReference type="EMBL" id="CAL1413392.1"/>
    </source>
</evidence>